<sequence>MSEWKRFKDPSGNFYYFNTRSKVSTKEKPKEFGSQQAGMKELRVPVFCLPLRNYWNLVICKDGSKFFHNDESNVSQFKLADDESKALLDKVDTSLLALLIGVARGFNLRNDRDVYGEIRDVLQAKLDSNDKEQNDITEERPQVTNSNVDTEDKSESSNILVSGYSSSSDDSGEESEVEEKNDPSSIDVKEEDTLPSLNNTEIESKFIQLLNEIQLDPYSTWSIQAKRIMHDPRYYLITSNDKRDELFQTWCSQQLNNSNNDNENNAQDSAENSDEEDSDVTLEPTKYHYLAHIISKANITPETLFSNIKKENKSLFKELEINKTLTKKEQEQFASKVIAYYKRMDNLQRTELFKKMMKNKLRFPPISEKLSQLMLEETPSDSFKLETQLLQLENALLILDNLQNSYMQNEIMYYILGIKDKLAALKEILRDQYSK</sequence>
<dbReference type="Proteomes" id="UP000000598">
    <property type="component" value="Chromosome E"/>
</dbReference>
<dbReference type="GO" id="GO:0070063">
    <property type="term" value="F:RNA polymerase binding"/>
    <property type="evidence" value="ECO:0007669"/>
    <property type="project" value="InterPro"/>
</dbReference>
<feature type="compositionally biased region" description="Acidic residues" evidence="2">
    <location>
        <begin position="271"/>
        <end position="280"/>
    </location>
</feature>
<feature type="region of interest" description="Disordered" evidence="2">
    <location>
        <begin position="129"/>
        <end position="197"/>
    </location>
</feature>
<dbReference type="EMBL" id="CR382125">
    <property type="protein sequence ID" value="CAG99208.1"/>
    <property type="molecule type" value="Genomic_DNA"/>
</dbReference>
<dbReference type="Pfam" id="PF01846">
    <property type="entry name" value="FF"/>
    <property type="match status" value="1"/>
</dbReference>
<evidence type="ECO:0000313" key="5">
    <source>
        <dbReference type="Proteomes" id="UP000000598"/>
    </source>
</evidence>
<dbReference type="SMART" id="SM00441">
    <property type="entry name" value="FF"/>
    <property type="match status" value="1"/>
</dbReference>
<dbReference type="FunCoup" id="Q6CPL8">
    <property type="interactions" value="172"/>
</dbReference>
<dbReference type="SUPFAM" id="SSF81698">
    <property type="entry name" value="FF domain"/>
    <property type="match status" value="1"/>
</dbReference>
<feature type="compositionally biased region" description="Low complexity" evidence="2">
    <location>
        <begin position="255"/>
        <end position="270"/>
    </location>
</feature>
<dbReference type="eggNOG" id="KOG0152">
    <property type="taxonomic scope" value="Eukaryota"/>
</dbReference>
<dbReference type="PANTHER" id="PTHR15377:SF3">
    <property type="entry name" value="WW DOMAIN-CONTAINING PROTEIN"/>
    <property type="match status" value="1"/>
</dbReference>
<feature type="compositionally biased region" description="Basic and acidic residues" evidence="2">
    <location>
        <begin position="178"/>
        <end position="192"/>
    </location>
</feature>
<keyword evidence="1" id="KW-0677">Repeat</keyword>
<dbReference type="PANTHER" id="PTHR15377">
    <property type="entry name" value="TRANSCRIPTION ELONGATION REGULATOR 1"/>
    <property type="match status" value="1"/>
</dbReference>
<dbReference type="Gene3D" id="1.10.10.440">
    <property type="entry name" value="FF domain"/>
    <property type="match status" value="1"/>
</dbReference>
<organism evidence="4 5">
    <name type="scientific">Kluyveromyces lactis (strain ATCC 8585 / CBS 2359 / DSM 70799 / NBRC 1267 / NRRL Y-1140 / WM37)</name>
    <name type="common">Yeast</name>
    <name type="synonym">Candida sphaerica</name>
    <dbReference type="NCBI Taxonomy" id="284590"/>
    <lineage>
        <taxon>Eukaryota</taxon>
        <taxon>Fungi</taxon>
        <taxon>Dikarya</taxon>
        <taxon>Ascomycota</taxon>
        <taxon>Saccharomycotina</taxon>
        <taxon>Saccharomycetes</taxon>
        <taxon>Saccharomycetales</taxon>
        <taxon>Saccharomycetaceae</taxon>
        <taxon>Kluyveromyces</taxon>
    </lineage>
</organism>
<accession>Q6CPL8</accession>
<dbReference type="GO" id="GO:0005634">
    <property type="term" value="C:nucleus"/>
    <property type="evidence" value="ECO:0007669"/>
    <property type="project" value="TreeGrafter"/>
</dbReference>
<evidence type="ECO:0000313" key="4">
    <source>
        <dbReference type="EMBL" id="CAG99208.1"/>
    </source>
</evidence>
<dbReference type="PROSITE" id="PS50020">
    <property type="entry name" value="WW_DOMAIN_2"/>
    <property type="match status" value="1"/>
</dbReference>
<dbReference type="HOGENOM" id="CLU_039649_0_0_1"/>
<dbReference type="OMA" id="EPTKYHY"/>
<dbReference type="SUPFAM" id="SSF51045">
    <property type="entry name" value="WW domain"/>
    <property type="match status" value="1"/>
</dbReference>
<dbReference type="PaxDb" id="284590-Q6CPL8"/>
<dbReference type="InParanoid" id="Q6CPL8"/>
<feature type="compositionally biased region" description="Basic and acidic residues" evidence="2">
    <location>
        <begin position="129"/>
        <end position="141"/>
    </location>
</feature>
<feature type="domain" description="WW" evidence="3">
    <location>
        <begin position="1"/>
        <end position="31"/>
    </location>
</feature>
<gene>
    <name evidence="4" type="ORF">KLLA0_E03939g</name>
</gene>
<reference evidence="4 5" key="1">
    <citation type="journal article" date="2004" name="Nature">
        <title>Genome evolution in yeasts.</title>
        <authorList>
            <consortium name="Genolevures"/>
            <person name="Dujon B."/>
            <person name="Sherman D."/>
            <person name="Fischer G."/>
            <person name="Durrens P."/>
            <person name="Casaregola S."/>
            <person name="Lafontaine I."/>
            <person name="de Montigny J."/>
            <person name="Marck C."/>
            <person name="Neuveglise C."/>
            <person name="Talla E."/>
            <person name="Goffard N."/>
            <person name="Frangeul L."/>
            <person name="Aigle M."/>
            <person name="Anthouard V."/>
            <person name="Babour A."/>
            <person name="Barbe V."/>
            <person name="Barnay S."/>
            <person name="Blanchin S."/>
            <person name="Beckerich J.M."/>
            <person name="Beyne E."/>
            <person name="Bleykasten C."/>
            <person name="Boisrame A."/>
            <person name="Boyer J."/>
            <person name="Cattolico L."/>
            <person name="Confanioleri F."/>
            <person name="de Daruvar A."/>
            <person name="Despons L."/>
            <person name="Fabre E."/>
            <person name="Fairhead C."/>
            <person name="Ferry-Dumazet H."/>
            <person name="Groppi A."/>
            <person name="Hantraye F."/>
            <person name="Hennequin C."/>
            <person name="Jauniaux N."/>
            <person name="Joyet P."/>
            <person name="Kachouri R."/>
            <person name="Kerrest A."/>
            <person name="Koszul R."/>
            <person name="Lemaire M."/>
            <person name="Lesur I."/>
            <person name="Ma L."/>
            <person name="Muller H."/>
            <person name="Nicaud J.M."/>
            <person name="Nikolski M."/>
            <person name="Oztas S."/>
            <person name="Ozier-Kalogeropoulos O."/>
            <person name="Pellenz S."/>
            <person name="Potier S."/>
            <person name="Richard G.F."/>
            <person name="Straub M.L."/>
            <person name="Suleau A."/>
            <person name="Swennene D."/>
            <person name="Tekaia F."/>
            <person name="Wesolowski-Louvel M."/>
            <person name="Westhof E."/>
            <person name="Wirth B."/>
            <person name="Zeniou-Meyer M."/>
            <person name="Zivanovic I."/>
            <person name="Bolotin-Fukuhara M."/>
            <person name="Thierry A."/>
            <person name="Bouchier C."/>
            <person name="Caudron B."/>
            <person name="Scarpelli C."/>
            <person name="Gaillardin C."/>
            <person name="Weissenbach J."/>
            <person name="Wincker P."/>
            <person name="Souciet J.L."/>
        </authorList>
    </citation>
    <scope>NUCLEOTIDE SEQUENCE [LARGE SCALE GENOMIC DNA]</scope>
    <source>
        <strain evidence="5">ATCC 8585 / CBS 2359 / DSM 70799 / NBRC 1267 / NRRL Y-1140 / WM37</strain>
    </source>
</reference>
<feature type="region of interest" description="Disordered" evidence="2">
    <location>
        <begin position="255"/>
        <end position="280"/>
    </location>
</feature>
<dbReference type="InterPro" id="IPR001202">
    <property type="entry name" value="WW_dom"/>
</dbReference>
<dbReference type="InterPro" id="IPR045148">
    <property type="entry name" value="TCRG1-like"/>
</dbReference>
<dbReference type="InterPro" id="IPR036517">
    <property type="entry name" value="FF_domain_sf"/>
</dbReference>
<dbReference type="STRING" id="284590.Q6CPL8"/>
<proteinExistence type="predicted"/>
<evidence type="ECO:0000256" key="2">
    <source>
        <dbReference type="SAM" id="MobiDB-lite"/>
    </source>
</evidence>
<evidence type="ECO:0000259" key="3">
    <source>
        <dbReference type="PROSITE" id="PS50020"/>
    </source>
</evidence>
<name>Q6CPL8_KLULA</name>
<dbReference type="CDD" id="cd00201">
    <property type="entry name" value="WW"/>
    <property type="match status" value="1"/>
</dbReference>
<protein>
    <submittedName>
        <fullName evidence="4">KLLA0E03939p</fullName>
    </submittedName>
</protein>
<dbReference type="GO" id="GO:0003712">
    <property type="term" value="F:transcription coregulator activity"/>
    <property type="evidence" value="ECO:0007669"/>
    <property type="project" value="TreeGrafter"/>
</dbReference>
<dbReference type="AlphaFoldDB" id="Q6CPL8"/>
<dbReference type="InterPro" id="IPR002713">
    <property type="entry name" value="FF_domain"/>
</dbReference>
<dbReference type="InterPro" id="IPR036020">
    <property type="entry name" value="WW_dom_sf"/>
</dbReference>
<dbReference type="Gene3D" id="2.20.70.10">
    <property type="match status" value="1"/>
</dbReference>
<dbReference type="KEGG" id="kla:KLLA0_E03939g"/>
<keyword evidence="5" id="KW-1185">Reference proteome</keyword>
<evidence type="ECO:0000256" key="1">
    <source>
        <dbReference type="ARBA" id="ARBA00022737"/>
    </source>
</evidence>